<evidence type="ECO:0000256" key="2">
    <source>
        <dbReference type="ARBA" id="ARBA00023295"/>
    </source>
</evidence>
<evidence type="ECO:0000313" key="5">
    <source>
        <dbReference type="Proteomes" id="UP000199420"/>
    </source>
</evidence>
<keyword evidence="5" id="KW-1185">Reference proteome</keyword>
<protein>
    <submittedName>
        <fullName evidence="4">Alpha,alpha-trehalase</fullName>
    </submittedName>
</protein>
<dbReference type="PANTHER" id="PTHR23403">
    <property type="entry name" value="TREHALASE"/>
    <property type="match status" value="1"/>
</dbReference>
<dbReference type="Pfam" id="PF01204">
    <property type="entry name" value="Trehalase"/>
    <property type="match status" value="2"/>
</dbReference>
<dbReference type="PANTHER" id="PTHR23403:SF6">
    <property type="entry name" value="CYTOSOLIC NEUTRAL TREHALASE-RELATED"/>
    <property type="match status" value="1"/>
</dbReference>
<dbReference type="Gene3D" id="1.50.10.10">
    <property type="match status" value="1"/>
</dbReference>
<dbReference type="InterPro" id="IPR001661">
    <property type="entry name" value="Glyco_hydro_37"/>
</dbReference>
<dbReference type="GO" id="GO:0004555">
    <property type="term" value="F:alpha,alpha-trehalase activity"/>
    <property type="evidence" value="ECO:0007669"/>
    <property type="project" value="InterPro"/>
</dbReference>
<dbReference type="PROSITE" id="PS00928">
    <property type="entry name" value="TREHALASE_2"/>
    <property type="match status" value="1"/>
</dbReference>
<dbReference type="InterPro" id="IPR012341">
    <property type="entry name" value="6hp_glycosidase-like_sf"/>
</dbReference>
<dbReference type="STRING" id="529704.SAMN02927913_2320"/>
<feature type="chain" id="PRO_5011559286" evidence="3">
    <location>
        <begin position="25"/>
        <end position="561"/>
    </location>
</feature>
<evidence type="ECO:0000313" key="4">
    <source>
        <dbReference type="EMBL" id="SEJ35560.1"/>
    </source>
</evidence>
<keyword evidence="3" id="KW-0732">Signal</keyword>
<name>A0A1H6YEE7_9GAMM</name>
<dbReference type="EMBL" id="FNYC01000006">
    <property type="protein sequence ID" value="SEJ35560.1"/>
    <property type="molecule type" value="Genomic_DNA"/>
</dbReference>
<dbReference type="PRINTS" id="PR00744">
    <property type="entry name" value="GLHYDRLASE37"/>
</dbReference>
<dbReference type="AlphaFoldDB" id="A0A1H6YEE7"/>
<gene>
    <name evidence="4" type="ORF">SAMN04487997_3121</name>
</gene>
<reference evidence="4 5" key="1">
    <citation type="submission" date="2016-10" db="EMBL/GenBank/DDBJ databases">
        <authorList>
            <person name="de Groot N.N."/>
        </authorList>
    </citation>
    <scope>NUCLEOTIDE SEQUENCE [LARGE SCALE GENOMIC DNA]</scope>
    <source>
        <strain evidence="4 5">DSM 26515</strain>
    </source>
</reference>
<evidence type="ECO:0000256" key="1">
    <source>
        <dbReference type="ARBA" id="ARBA00022801"/>
    </source>
</evidence>
<dbReference type="SUPFAM" id="SSF48208">
    <property type="entry name" value="Six-hairpin glycosidases"/>
    <property type="match status" value="1"/>
</dbReference>
<keyword evidence="1" id="KW-0378">Hydrolase</keyword>
<dbReference type="InterPro" id="IPR008928">
    <property type="entry name" value="6-hairpin_glycosidase_sf"/>
</dbReference>
<proteinExistence type="predicted"/>
<dbReference type="InterPro" id="IPR018232">
    <property type="entry name" value="Glyco_hydro_37_CS"/>
</dbReference>
<dbReference type="OrthoDB" id="106887at2"/>
<evidence type="ECO:0000256" key="3">
    <source>
        <dbReference type="SAM" id="SignalP"/>
    </source>
</evidence>
<dbReference type="Proteomes" id="UP000199420">
    <property type="component" value="Unassembled WGS sequence"/>
</dbReference>
<sequence length="561" mass="61719">MKTRPRIVSLLGATALVLSSAAGAATPSPAKTQAYIHKAWDTLTRSLEDCSALHDPKMDARPVLYLPAGIGKPAGIDAVARRCNVEVRTLPRRIGKLGDLMPSALPAEGLLYLPKPYVVPGGQFNEMYGWDSYFIQLGLLADKRDDLARDMTDNMLFEVEHYGGVLNANRTYYLTRSQPPFLSRMVADVLAAPGAFKDEAERHAWLVHAYPLVVANYHIWTRPEHRAGDTGLARYFDLGAGPVPEMHGSEYYRGVIDWVLAHPKQDPGYLVKGSEHPDAAEAARLKTSSCDVEASSVCAGAWSRGYRLSADYYLGDRAMRESGFDTNFHFGPYGGTTHHYAGVGLNSLLYRYERDLHDLALQLGKVAEAQQWANAAAHRKSAMDRYLWNEQRGMFMDYDFIRGKPSTQPYVTTYWPLWAGIASKAQAAALDRHLAVFERKGGLSMDNLSSGAQWDEPFGWAPTNWLAISGLDAYGFRDDAQRLAHKFMGTVETGFAHDGTIREKYNMALGNADVKITAGYTTNVIGFGWTNAVYLKLHQLLQGAPAQAPATADGAGAPAVH</sequence>
<keyword evidence="2" id="KW-0326">Glycosidase</keyword>
<dbReference type="GO" id="GO:0005993">
    <property type="term" value="P:trehalose catabolic process"/>
    <property type="evidence" value="ECO:0007669"/>
    <property type="project" value="TreeGrafter"/>
</dbReference>
<feature type="signal peptide" evidence="3">
    <location>
        <begin position="1"/>
        <end position="24"/>
    </location>
</feature>
<dbReference type="RefSeq" id="WP_091337061.1">
    <property type="nucleotide sequence ID" value="NZ_FNYC01000006.1"/>
</dbReference>
<accession>A0A1H6YEE7</accession>
<organism evidence="4 5">
    <name type="scientific">Frateuria terrea</name>
    <dbReference type="NCBI Taxonomy" id="529704"/>
    <lineage>
        <taxon>Bacteria</taxon>
        <taxon>Pseudomonadati</taxon>
        <taxon>Pseudomonadota</taxon>
        <taxon>Gammaproteobacteria</taxon>
        <taxon>Lysobacterales</taxon>
        <taxon>Rhodanobacteraceae</taxon>
        <taxon>Frateuria</taxon>
    </lineage>
</organism>